<reference evidence="2 4" key="2">
    <citation type="submission" date="2018-11" db="EMBL/GenBank/DDBJ databases">
        <authorList>
            <consortium name="Pathogen Informatics"/>
        </authorList>
    </citation>
    <scope>NUCLEOTIDE SEQUENCE [LARGE SCALE GENOMIC DNA]</scope>
</reference>
<evidence type="ECO:0000313" key="2">
    <source>
        <dbReference type="EMBL" id="VDN58736.1"/>
    </source>
</evidence>
<keyword evidence="1" id="KW-1133">Transmembrane helix</keyword>
<dbReference type="GO" id="GO:0061172">
    <property type="term" value="P:regulation of establishment of bipolar cell polarity"/>
    <property type="evidence" value="ECO:0007669"/>
    <property type="project" value="TreeGrafter"/>
</dbReference>
<name>A0A0N4UC51_DRAME</name>
<reference evidence="5" key="1">
    <citation type="submission" date="2017-02" db="UniProtKB">
        <authorList>
            <consortium name="WormBaseParasite"/>
        </authorList>
    </citation>
    <scope>IDENTIFICATION</scope>
</reference>
<organism evidence="3 5">
    <name type="scientific">Dracunculus medinensis</name>
    <name type="common">Guinea worm</name>
    <dbReference type="NCBI Taxonomy" id="318479"/>
    <lineage>
        <taxon>Eukaryota</taxon>
        <taxon>Metazoa</taxon>
        <taxon>Ecdysozoa</taxon>
        <taxon>Nematoda</taxon>
        <taxon>Chromadorea</taxon>
        <taxon>Rhabditida</taxon>
        <taxon>Spirurina</taxon>
        <taxon>Dracunculoidea</taxon>
        <taxon>Dracunculidae</taxon>
        <taxon>Dracunculus</taxon>
    </lineage>
</organism>
<dbReference type="GO" id="GO:0000132">
    <property type="term" value="P:establishment of mitotic spindle orientation"/>
    <property type="evidence" value="ECO:0007669"/>
    <property type="project" value="TreeGrafter"/>
</dbReference>
<dbReference type="EMBL" id="UYYG01001171">
    <property type="protein sequence ID" value="VDN58736.1"/>
    <property type="molecule type" value="Genomic_DNA"/>
</dbReference>
<evidence type="ECO:0000256" key="1">
    <source>
        <dbReference type="SAM" id="Phobius"/>
    </source>
</evidence>
<dbReference type="AlphaFoldDB" id="A0A0N4UC51"/>
<gene>
    <name evidence="2" type="ORF">DME_LOCUS8709</name>
</gene>
<dbReference type="InterPro" id="IPR039269">
    <property type="entry name" value="ANKFN1"/>
</dbReference>
<evidence type="ECO:0000313" key="4">
    <source>
        <dbReference type="Proteomes" id="UP000274756"/>
    </source>
</evidence>
<feature type="transmembrane region" description="Helical" evidence="1">
    <location>
        <begin position="178"/>
        <end position="197"/>
    </location>
</feature>
<dbReference type="STRING" id="318479.A0A0N4UC51"/>
<dbReference type="OrthoDB" id="5869960at2759"/>
<proteinExistence type="predicted"/>
<accession>A0A0N4UC51</accession>
<keyword evidence="4" id="KW-1185">Reference proteome</keyword>
<dbReference type="PANTHER" id="PTHR21437">
    <property type="entry name" value="WIDE AWAKE"/>
    <property type="match status" value="1"/>
</dbReference>
<keyword evidence="1" id="KW-0812">Transmembrane</keyword>
<dbReference type="WBParaSite" id="DME_0000482601-mRNA-1">
    <property type="protein sequence ID" value="DME_0000482601-mRNA-1"/>
    <property type="gene ID" value="DME_0000482601"/>
</dbReference>
<dbReference type="Proteomes" id="UP000038040">
    <property type="component" value="Unplaced"/>
</dbReference>
<feature type="transmembrane region" description="Helical" evidence="1">
    <location>
        <begin position="209"/>
        <end position="227"/>
    </location>
</feature>
<keyword evidence="1" id="KW-0472">Membrane</keyword>
<evidence type="ECO:0000313" key="3">
    <source>
        <dbReference type="Proteomes" id="UP000038040"/>
    </source>
</evidence>
<dbReference type="GO" id="GO:0005819">
    <property type="term" value="C:spindle"/>
    <property type="evidence" value="ECO:0007669"/>
    <property type="project" value="TreeGrafter"/>
</dbReference>
<dbReference type="Proteomes" id="UP000274756">
    <property type="component" value="Unassembled WGS sequence"/>
</dbReference>
<sequence>MKLSLCWHINFAQFNRTSNSHFRINFIETVYQMQNNASVHYIPLCKVLSKKYTNNYLNKIIRKIPEIINFHESINISIENGLYLCYMKLFSDVKSIHIIVPENLPSMLPFILIRDNSHITKDEWEWIRLLEKDDENNMKPTRNQLAFHKLLVNSINKLAKQYEINNIWDNRLYRLQIFYIKTNISFILVFHLCTYNMDFIKKYCEISLFIEYLLMVCLFFHYVHVYSRISF</sequence>
<protein>
    <submittedName>
        <fullName evidence="5">RAP domain-containing protein</fullName>
    </submittedName>
</protein>
<evidence type="ECO:0000313" key="5">
    <source>
        <dbReference type="WBParaSite" id="DME_0000482601-mRNA-1"/>
    </source>
</evidence>
<dbReference type="PANTHER" id="PTHR21437:SF1">
    <property type="entry name" value="WIDE AWAKE"/>
    <property type="match status" value="1"/>
</dbReference>